<accession>A0A9Y2KZW1</accession>
<protein>
    <submittedName>
        <fullName evidence="2">Hint domain-containing protein</fullName>
    </submittedName>
</protein>
<dbReference type="Proteomes" id="UP001238334">
    <property type="component" value="Chromosome"/>
</dbReference>
<feature type="domain" description="Hedgehog/Intein (Hint)" evidence="1">
    <location>
        <begin position="156"/>
        <end position="295"/>
    </location>
</feature>
<name>A0A9Y2KZW1_9RHOB</name>
<gene>
    <name evidence="2" type="ORF">QPJ95_20225</name>
</gene>
<reference evidence="2 3" key="1">
    <citation type="submission" date="2023-06" db="EMBL/GenBank/DDBJ databases">
        <title>Parasedimentitalea psychrophila sp. nov., a psychrophilic bacterium isolated from deep-sea sediment.</title>
        <authorList>
            <person name="Li A."/>
        </authorList>
    </citation>
    <scope>NUCLEOTIDE SEQUENCE [LARGE SCALE GENOMIC DNA]</scope>
    <source>
        <strain evidence="2 3">QS115</strain>
    </source>
</reference>
<dbReference type="EMBL" id="CP127247">
    <property type="protein sequence ID" value="WIY24802.1"/>
    <property type="molecule type" value="Genomic_DNA"/>
</dbReference>
<keyword evidence="3" id="KW-1185">Reference proteome</keyword>
<dbReference type="SUPFAM" id="SSF51294">
    <property type="entry name" value="Hedgehog/intein (Hint) domain"/>
    <property type="match status" value="1"/>
</dbReference>
<evidence type="ECO:0000259" key="1">
    <source>
        <dbReference type="Pfam" id="PF13403"/>
    </source>
</evidence>
<dbReference type="Pfam" id="PF13403">
    <property type="entry name" value="Hint_2"/>
    <property type="match status" value="1"/>
</dbReference>
<dbReference type="AlphaFoldDB" id="A0A9Y2KZW1"/>
<dbReference type="RefSeq" id="WP_270921007.1">
    <property type="nucleotide sequence ID" value="NZ_CP127247.1"/>
</dbReference>
<dbReference type="KEGG" id="ppso:QPJ95_20225"/>
<dbReference type="InterPro" id="IPR028992">
    <property type="entry name" value="Hedgehog/Intein_dom"/>
</dbReference>
<evidence type="ECO:0000313" key="3">
    <source>
        <dbReference type="Proteomes" id="UP001238334"/>
    </source>
</evidence>
<proteinExistence type="predicted"/>
<organism evidence="2 3">
    <name type="scientific">Parasedimentitalea psychrophila</name>
    <dbReference type="NCBI Taxonomy" id="2997337"/>
    <lineage>
        <taxon>Bacteria</taxon>
        <taxon>Pseudomonadati</taxon>
        <taxon>Pseudomonadota</taxon>
        <taxon>Alphaproteobacteria</taxon>
        <taxon>Rhodobacterales</taxon>
        <taxon>Paracoccaceae</taxon>
        <taxon>Parasedimentitalea</taxon>
    </lineage>
</organism>
<evidence type="ECO:0000313" key="2">
    <source>
        <dbReference type="EMBL" id="WIY24802.1"/>
    </source>
</evidence>
<dbReference type="InterPro" id="IPR036844">
    <property type="entry name" value="Hint_dom_sf"/>
</dbReference>
<sequence>MEEDNNVDVDWSIGETPFLATDIVRIEIKDAHVDANGEFDGDEVWFQSFTVERDGEIHQFEVDSGSKIKESGDGSNAEQGDSYFVLNDSVAPPSSGPFAGLDEQTYLFSSDVHFDGGPNTYMLGRIQDYDFNEDTDTIDPGEAGNANFNVQSAMAVCFHAGTLITTPDGDVFVETLKPGDLVITADRGPQPIVWAGSTSHRWSSAANKQKPFIFPAGVLGAGLPKRDLVVSPQHRMLLPVESQKGGGLAPAKGMTGLPGVRQLHGRRFAEYIHLLFEQHEIIFAECAPSESFFPGPMAMRNLSAENVKQVRQVITEPSSKLGVGNFKPARPFLTVKQAQLLITKTNQCWTHSDLQAMGLPLGRVTMRENELVYI</sequence>
<dbReference type="Gene3D" id="2.170.16.10">
    <property type="entry name" value="Hedgehog/Intein (Hint) domain"/>
    <property type="match status" value="1"/>
</dbReference>